<sequence length="501" mass="56440">MRLCLASLSNDTPFHFYSEVAMVVYLTCLKSDDTKVNPVDNDGSSVSREVDWTPEEECRAKRKLDCIIMPLLTLGFFCLQLDRGNIANAITDTFMKDVGINQFQFNVGQQLLSLGIVLFEIPSNMILYRVGPGKWLTVQLFLFGLVSTLQAWQSNYSSYLATRFLLGVTESGYIPGGLWTLSTWYTRSETAKRVMIFFFGNQLGQASSKLIAYGVLHMRGVGGYPGWFWLFVIMGGFTMVSGVILGFLLPDSIDKPTTFFLPRYRVFSNRELYILRARIVLDDPGKQERKKKIGIDAFKKAFSNWRIWIHVCITLANNGPFRGFDTYSPSITKGLGYPALQSNAMAAVGLFIQVPVSFLLSWISDRFNYRGQTVMAGISMHMLGYIFNLAFTGMSSKGVRYFGVVWTQTFANLPHPLNITWMSLLACRDPEERSLAMAMIIMSANIGAIYGAQLFQSDDKPLYRRGFSINIGLLAFGLTLATLRQVDQVLRIRRRKTCSTA</sequence>
<keyword evidence="6" id="KW-0325">Glycoprotein</keyword>
<accession>A0A395SFJ7</accession>
<dbReference type="AlphaFoldDB" id="A0A395SFJ7"/>
<name>A0A395SFJ7_9HYPO</name>
<dbReference type="PANTHER" id="PTHR43791">
    <property type="entry name" value="PERMEASE-RELATED"/>
    <property type="match status" value="1"/>
</dbReference>
<dbReference type="PANTHER" id="PTHR43791:SF32">
    <property type="entry name" value="MAJOR FACILITATOR SUPERFAMILY (MFS) PROFILE DOMAIN-CONTAINING PROTEIN"/>
    <property type="match status" value="1"/>
</dbReference>
<comment type="caution">
    <text evidence="9">The sequence shown here is derived from an EMBL/GenBank/DDBJ whole genome shotgun (WGS) entry which is preliminary data.</text>
</comment>
<comment type="subcellular location">
    <subcellularLocation>
        <location evidence="1">Membrane</location>
        <topology evidence="1">Multi-pass membrane protein</topology>
    </subcellularLocation>
</comment>
<dbReference type="InterPro" id="IPR020846">
    <property type="entry name" value="MFS_dom"/>
</dbReference>
<feature type="transmembrane region" description="Helical" evidence="7">
    <location>
        <begin position="467"/>
        <end position="486"/>
    </location>
</feature>
<dbReference type="InterPro" id="IPR011701">
    <property type="entry name" value="MFS"/>
</dbReference>
<dbReference type="SUPFAM" id="SSF103473">
    <property type="entry name" value="MFS general substrate transporter"/>
    <property type="match status" value="1"/>
</dbReference>
<keyword evidence="2" id="KW-0813">Transport</keyword>
<dbReference type="Pfam" id="PF07690">
    <property type="entry name" value="MFS_1"/>
    <property type="match status" value="1"/>
</dbReference>
<dbReference type="PROSITE" id="PS50850">
    <property type="entry name" value="MFS"/>
    <property type="match status" value="1"/>
</dbReference>
<keyword evidence="4 7" id="KW-1133">Transmembrane helix</keyword>
<feature type="transmembrane region" description="Helical" evidence="7">
    <location>
        <begin position="369"/>
        <end position="391"/>
    </location>
</feature>
<evidence type="ECO:0000256" key="4">
    <source>
        <dbReference type="ARBA" id="ARBA00022989"/>
    </source>
</evidence>
<reference evidence="9 10" key="1">
    <citation type="journal article" date="2018" name="PLoS Pathog.">
        <title>Evolution of structural diversity of trichothecenes, a family of toxins produced by plant pathogenic and entomopathogenic fungi.</title>
        <authorList>
            <person name="Proctor R.H."/>
            <person name="McCormick S.P."/>
            <person name="Kim H.S."/>
            <person name="Cardoza R.E."/>
            <person name="Stanley A.M."/>
            <person name="Lindo L."/>
            <person name="Kelly A."/>
            <person name="Brown D.W."/>
            <person name="Lee T."/>
            <person name="Vaughan M.M."/>
            <person name="Alexander N.J."/>
            <person name="Busman M."/>
            <person name="Gutierrez S."/>
        </authorList>
    </citation>
    <scope>NUCLEOTIDE SEQUENCE [LARGE SCALE GENOMIC DNA]</scope>
    <source>
        <strain evidence="9 10">NRRL 20695</strain>
    </source>
</reference>
<feature type="transmembrane region" description="Helical" evidence="7">
    <location>
        <begin position="343"/>
        <end position="363"/>
    </location>
</feature>
<evidence type="ECO:0000256" key="5">
    <source>
        <dbReference type="ARBA" id="ARBA00023136"/>
    </source>
</evidence>
<evidence type="ECO:0000313" key="9">
    <source>
        <dbReference type="EMBL" id="RGP71244.1"/>
    </source>
</evidence>
<organism evidence="9 10">
    <name type="scientific">Fusarium longipes</name>
    <dbReference type="NCBI Taxonomy" id="694270"/>
    <lineage>
        <taxon>Eukaryota</taxon>
        <taxon>Fungi</taxon>
        <taxon>Dikarya</taxon>
        <taxon>Ascomycota</taxon>
        <taxon>Pezizomycotina</taxon>
        <taxon>Sordariomycetes</taxon>
        <taxon>Hypocreomycetidae</taxon>
        <taxon>Hypocreales</taxon>
        <taxon>Nectriaceae</taxon>
        <taxon>Fusarium</taxon>
    </lineage>
</organism>
<protein>
    <submittedName>
        <fullName evidence="9">Alternative sulfate transporter</fullName>
    </submittedName>
</protein>
<dbReference type="GO" id="GO:0022857">
    <property type="term" value="F:transmembrane transporter activity"/>
    <property type="evidence" value="ECO:0007669"/>
    <property type="project" value="InterPro"/>
</dbReference>
<dbReference type="InterPro" id="IPR036259">
    <property type="entry name" value="MFS_trans_sf"/>
</dbReference>
<feature type="transmembrane region" description="Helical" evidence="7">
    <location>
        <begin position="227"/>
        <end position="249"/>
    </location>
</feature>
<dbReference type="OrthoDB" id="2985014at2759"/>
<dbReference type="Gene3D" id="1.20.1250.20">
    <property type="entry name" value="MFS general substrate transporter like domains"/>
    <property type="match status" value="2"/>
</dbReference>
<dbReference type="Proteomes" id="UP000266234">
    <property type="component" value="Unassembled WGS sequence"/>
</dbReference>
<evidence type="ECO:0000256" key="1">
    <source>
        <dbReference type="ARBA" id="ARBA00004141"/>
    </source>
</evidence>
<proteinExistence type="predicted"/>
<feature type="transmembrane region" description="Helical" evidence="7">
    <location>
        <begin position="435"/>
        <end position="455"/>
    </location>
</feature>
<evidence type="ECO:0000256" key="6">
    <source>
        <dbReference type="ARBA" id="ARBA00023180"/>
    </source>
</evidence>
<evidence type="ECO:0000313" key="10">
    <source>
        <dbReference type="Proteomes" id="UP000266234"/>
    </source>
</evidence>
<dbReference type="GO" id="GO:0016020">
    <property type="term" value="C:membrane"/>
    <property type="evidence" value="ECO:0007669"/>
    <property type="project" value="UniProtKB-SubCell"/>
</dbReference>
<dbReference type="EMBL" id="PXOG01000162">
    <property type="protein sequence ID" value="RGP71244.1"/>
    <property type="molecule type" value="Genomic_DNA"/>
</dbReference>
<keyword evidence="10" id="KW-1185">Reference proteome</keyword>
<evidence type="ECO:0000256" key="7">
    <source>
        <dbReference type="SAM" id="Phobius"/>
    </source>
</evidence>
<keyword evidence="3 7" id="KW-0812">Transmembrane</keyword>
<feature type="domain" description="Major facilitator superfamily (MFS) profile" evidence="8">
    <location>
        <begin position="68"/>
        <end position="496"/>
    </location>
</feature>
<evidence type="ECO:0000256" key="2">
    <source>
        <dbReference type="ARBA" id="ARBA00022448"/>
    </source>
</evidence>
<evidence type="ECO:0000259" key="8">
    <source>
        <dbReference type="PROSITE" id="PS50850"/>
    </source>
</evidence>
<evidence type="ECO:0000256" key="3">
    <source>
        <dbReference type="ARBA" id="ARBA00022692"/>
    </source>
</evidence>
<keyword evidence="5 7" id="KW-0472">Membrane</keyword>
<gene>
    <name evidence="9" type="ORF">FLONG3_7194</name>
</gene>